<dbReference type="InterPro" id="IPR003156">
    <property type="entry name" value="DHHA1_dom"/>
</dbReference>
<dbReference type="EC" id="6.1.1.7" evidence="2"/>
<dbReference type="Pfam" id="PF02272">
    <property type="entry name" value="DHHA1"/>
    <property type="match status" value="1"/>
</dbReference>
<dbReference type="GO" id="GO:0000049">
    <property type="term" value="F:tRNA binding"/>
    <property type="evidence" value="ECO:0007669"/>
    <property type="project" value="UniProtKB-KW"/>
</dbReference>
<reference evidence="14" key="1">
    <citation type="submission" date="2020-02" db="EMBL/GenBank/DDBJ databases">
        <authorList>
            <person name="Meier V. D."/>
        </authorList>
    </citation>
    <scope>NUCLEOTIDE SEQUENCE</scope>
    <source>
        <strain evidence="14">AVDCRST_MAG45</strain>
    </source>
</reference>
<accession>A0A6J4TB51</accession>
<keyword evidence="8" id="KW-0694">RNA-binding</keyword>
<evidence type="ECO:0000256" key="10">
    <source>
        <dbReference type="ARBA" id="ARBA00023146"/>
    </source>
</evidence>
<evidence type="ECO:0000256" key="1">
    <source>
        <dbReference type="ARBA" id="ARBA00008226"/>
    </source>
</evidence>
<proteinExistence type="inferred from homology"/>
<evidence type="ECO:0000256" key="11">
    <source>
        <dbReference type="ARBA" id="ARBA00032577"/>
    </source>
</evidence>
<evidence type="ECO:0000259" key="13">
    <source>
        <dbReference type="Pfam" id="PF02272"/>
    </source>
</evidence>
<evidence type="ECO:0000256" key="5">
    <source>
        <dbReference type="ARBA" id="ARBA00022598"/>
    </source>
</evidence>
<dbReference type="GO" id="GO:0005524">
    <property type="term" value="F:ATP binding"/>
    <property type="evidence" value="ECO:0007669"/>
    <property type="project" value="UniProtKB-KW"/>
</dbReference>
<evidence type="ECO:0000256" key="12">
    <source>
        <dbReference type="SAM" id="MobiDB-lite"/>
    </source>
</evidence>
<evidence type="ECO:0000256" key="3">
    <source>
        <dbReference type="ARBA" id="ARBA00017959"/>
    </source>
</evidence>
<evidence type="ECO:0000256" key="8">
    <source>
        <dbReference type="ARBA" id="ARBA00022884"/>
    </source>
</evidence>
<evidence type="ECO:0000256" key="2">
    <source>
        <dbReference type="ARBA" id="ARBA00013168"/>
    </source>
</evidence>
<evidence type="ECO:0000256" key="9">
    <source>
        <dbReference type="ARBA" id="ARBA00022917"/>
    </source>
</evidence>
<dbReference type="AlphaFoldDB" id="A0A6J4TB51"/>
<feature type="domain" description="DHHA1" evidence="13">
    <location>
        <begin position="6"/>
        <end position="106"/>
    </location>
</feature>
<dbReference type="Gene3D" id="3.10.310.40">
    <property type="match status" value="1"/>
</dbReference>
<evidence type="ECO:0000313" key="14">
    <source>
        <dbReference type="EMBL" id="CAA9519117.1"/>
    </source>
</evidence>
<dbReference type="FunFam" id="3.10.310.40:FF:000001">
    <property type="entry name" value="Alanine--tRNA ligase"/>
    <property type="match status" value="1"/>
</dbReference>
<name>A0A6J4TB51_9ACTN</name>
<evidence type="ECO:0000256" key="4">
    <source>
        <dbReference type="ARBA" id="ARBA00022555"/>
    </source>
</evidence>
<comment type="similarity">
    <text evidence="1">Belongs to the class-II aminoacyl-tRNA synthetase family.</text>
</comment>
<evidence type="ECO:0000256" key="7">
    <source>
        <dbReference type="ARBA" id="ARBA00022840"/>
    </source>
</evidence>
<evidence type="ECO:0000256" key="6">
    <source>
        <dbReference type="ARBA" id="ARBA00022741"/>
    </source>
</evidence>
<gene>
    <name evidence="14" type="ORF">AVDCRST_MAG45-2388</name>
</gene>
<keyword evidence="9" id="KW-0648">Protein biosynthesis</keyword>
<feature type="region of interest" description="Disordered" evidence="12">
    <location>
        <begin position="73"/>
        <end position="94"/>
    </location>
</feature>
<keyword evidence="5 14" id="KW-0436">Ligase</keyword>
<dbReference type="GO" id="GO:0004813">
    <property type="term" value="F:alanine-tRNA ligase activity"/>
    <property type="evidence" value="ECO:0007669"/>
    <property type="project" value="UniProtKB-EC"/>
</dbReference>
<keyword evidence="10 14" id="KW-0030">Aminoacyl-tRNA synthetase</keyword>
<feature type="non-terminal residue" evidence="14">
    <location>
        <position position="1"/>
    </location>
</feature>
<dbReference type="GO" id="GO:0006412">
    <property type="term" value="P:translation"/>
    <property type="evidence" value="ECO:0007669"/>
    <property type="project" value="UniProtKB-KW"/>
</dbReference>
<keyword evidence="6" id="KW-0547">Nucleotide-binding</keyword>
<keyword evidence="7" id="KW-0067">ATP-binding</keyword>
<sequence>VGGVRVVAEPVQVDDPKALLELSDRVRQTLGESAVVLGCAVEGRVHLVANVAPAAVERGVRAGEVVRAAAQVAGGGGGGRDTMAQAGGRDPQKLPDALTAARTAIERALD</sequence>
<keyword evidence="4" id="KW-0820">tRNA-binding</keyword>
<protein>
    <recommendedName>
        <fullName evidence="3">Alanine--tRNA ligase</fullName>
        <ecNumber evidence="2">6.1.1.7</ecNumber>
    </recommendedName>
    <alternativeName>
        <fullName evidence="11">Alanyl-tRNA synthetase</fullName>
    </alternativeName>
</protein>
<dbReference type="EMBL" id="CADCVU010000205">
    <property type="protein sequence ID" value="CAA9519117.1"/>
    <property type="molecule type" value="Genomic_DNA"/>
</dbReference>
<organism evidence="14">
    <name type="scientific">uncultured Solirubrobacterales bacterium</name>
    <dbReference type="NCBI Taxonomy" id="768556"/>
    <lineage>
        <taxon>Bacteria</taxon>
        <taxon>Bacillati</taxon>
        <taxon>Actinomycetota</taxon>
        <taxon>Thermoleophilia</taxon>
        <taxon>Solirubrobacterales</taxon>
        <taxon>environmental samples</taxon>
    </lineage>
</organism>